<evidence type="ECO:0000313" key="2">
    <source>
        <dbReference type="Proteomes" id="UP000198778"/>
    </source>
</evidence>
<reference evidence="2" key="1">
    <citation type="submission" date="2016-10" db="EMBL/GenBank/DDBJ databases">
        <authorList>
            <person name="Varghese N."/>
            <person name="Submissions S."/>
        </authorList>
    </citation>
    <scope>NUCLEOTIDE SEQUENCE [LARGE SCALE GENOMIC DNA]</scope>
    <source>
        <strain evidence="2">CGMCC 1.10369</strain>
    </source>
</reference>
<dbReference type="PANTHER" id="PTHR34822">
    <property type="entry name" value="GRPB DOMAIN PROTEIN (AFU_ORTHOLOGUE AFUA_1G01530)"/>
    <property type="match status" value="1"/>
</dbReference>
<dbReference type="SUPFAM" id="SSF81301">
    <property type="entry name" value="Nucleotidyltransferase"/>
    <property type="match status" value="1"/>
</dbReference>
<dbReference type="InterPro" id="IPR043519">
    <property type="entry name" value="NT_sf"/>
</dbReference>
<dbReference type="PANTHER" id="PTHR34822:SF1">
    <property type="entry name" value="GRPB FAMILY PROTEIN"/>
    <property type="match status" value="1"/>
</dbReference>
<keyword evidence="1" id="KW-0808">Transferase</keyword>
<dbReference type="OrthoDB" id="9799092at2"/>
<dbReference type="Pfam" id="PF04229">
    <property type="entry name" value="GrpB"/>
    <property type="match status" value="1"/>
</dbReference>
<dbReference type="Proteomes" id="UP000198778">
    <property type="component" value="Unassembled WGS sequence"/>
</dbReference>
<keyword evidence="2" id="KW-1185">Reference proteome</keyword>
<dbReference type="GO" id="GO:0016740">
    <property type="term" value="F:transferase activity"/>
    <property type="evidence" value="ECO:0007669"/>
    <property type="project" value="UniProtKB-KW"/>
</dbReference>
<dbReference type="RefSeq" id="WP_090843450.1">
    <property type="nucleotide sequence ID" value="NZ_FNIL01000009.1"/>
</dbReference>
<evidence type="ECO:0000313" key="1">
    <source>
        <dbReference type="EMBL" id="SDO23753.1"/>
    </source>
</evidence>
<organism evidence="1 2">
    <name type="scientific">Alkalicoccus daliensis</name>
    <dbReference type="NCBI Taxonomy" id="745820"/>
    <lineage>
        <taxon>Bacteria</taxon>
        <taxon>Bacillati</taxon>
        <taxon>Bacillota</taxon>
        <taxon>Bacilli</taxon>
        <taxon>Bacillales</taxon>
        <taxon>Bacillaceae</taxon>
        <taxon>Alkalicoccus</taxon>
    </lineage>
</organism>
<dbReference type="EMBL" id="FNIL01000009">
    <property type="protein sequence ID" value="SDO23753.1"/>
    <property type="molecule type" value="Genomic_DNA"/>
</dbReference>
<protein>
    <submittedName>
        <fullName evidence="1">GrpB domain, predicted nucleotidyltransferase, UPF0157 family</fullName>
    </submittedName>
</protein>
<dbReference type="AlphaFoldDB" id="A0A1H0HX95"/>
<dbReference type="Gene3D" id="3.30.460.10">
    <property type="entry name" value="Beta Polymerase, domain 2"/>
    <property type="match status" value="1"/>
</dbReference>
<name>A0A1H0HX95_9BACI</name>
<dbReference type="STRING" id="745820.SAMN04488053_10982"/>
<sequence>MTRKVEVVPYNLGWPKIFQAEAAALWEVFESEAEEIHHIGSTAVPGITAKPIIDIMPAVRDLAEVDKMEKEMKMLGYQIYGEYGIEERRFFTKDISGVRTFHVHAFLKDSLHYHPHLAVRDYLIAHEEARRTYGSLKRSLAWEYPNNVNAYAEGKHAFVKELEDRAVHWYRKQRK</sequence>
<gene>
    <name evidence="1" type="ORF">SAMN04488053_10982</name>
</gene>
<accession>A0A1H0HX95</accession>
<proteinExistence type="predicted"/>
<dbReference type="InterPro" id="IPR007344">
    <property type="entry name" value="GrpB/CoaE"/>
</dbReference>